<reference evidence="1 2" key="1">
    <citation type="journal article" date="2022" name="Allergy">
        <title>Genome assembly and annotation of Periplaneta americana reveal a comprehensive cockroach allergen profile.</title>
        <authorList>
            <person name="Wang L."/>
            <person name="Xiong Q."/>
            <person name="Saelim N."/>
            <person name="Wang L."/>
            <person name="Nong W."/>
            <person name="Wan A.T."/>
            <person name="Shi M."/>
            <person name="Liu X."/>
            <person name="Cao Q."/>
            <person name="Hui J.H.L."/>
            <person name="Sookrung N."/>
            <person name="Leung T.F."/>
            <person name="Tungtrongchitr A."/>
            <person name="Tsui S.K.W."/>
        </authorList>
    </citation>
    <scope>NUCLEOTIDE SEQUENCE [LARGE SCALE GENOMIC DNA]</scope>
    <source>
        <strain evidence="1">PWHHKU_190912</strain>
    </source>
</reference>
<evidence type="ECO:0000313" key="1">
    <source>
        <dbReference type="EMBL" id="KAJ4452094.1"/>
    </source>
</evidence>
<dbReference type="EMBL" id="JAJSOF020000001">
    <property type="protein sequence ID" value="KAJ4452094.1"/>
    <property type="molecule type" value="Genomic_DNA"/>
</dbReference>
<protein>
    <submittedName>
        <fullName evidence="1">Uncharacterized protein</fullName>
    </submittedName>
</protein>
<comment type="caution">
    <text evidence="1">The sequence shown here is derived from an EMBL/GenBank/DDBJ whole genome shotgun (WGS) entry which is preliminary data.</text>
</comment>
<name>A0ABQ8TZF9_PERAM</name>
<evidence type="ECO:0000313" key="2">
    <source>
        <dbReference type="Proteomes" id="UP001148838"/>
    </source>
</evidence>
<dbReference type="Proteomes" id="UP001148838">
    <property type="component" value="Unassembled WGS sequence"/>
</dbReference>
<accession>A0ABQ8TZF9</accession>
<gene>
    <name evidence="1" type="ORF">ANN_03610</name>
</gene>
<keyword evidence="2" id="KW-1185">Reference proteome</keyword>
<sequence length="222" mass="25276">MQSYRVTLVANVMKHLSLTPARPIQRSDISDSFSFNPPQLSDVYCVSQNHEYILPHLVRCVRSSAGPFHGGLGLGLDLVPARQSSAIAVLTRQSVKLDLSSTIHDFVNKVRRTGSFWNKKHVQQRRVLTEEKFDDVGARLEHSPHKSLRRLAQEVNISKTSALLATKLLKLKPYRHIKCKPPPPPPMDLREVGYDGRDWINLAQNRDQWRAYVRAAMNLRVP</sequence>
<proteinExistence type="predicted"/>
<organism evidence="1 2">
    <name type="scientific">Periplaneta americana</name>
    <name type="common">American cockroach</name>
    <name type="synonym">Blatta americana</name>
    <dbReference type="NCBI Taxonomy" id="6978"/>
    <lineage>
        <taxon>Eukaryota</taxon>
        <taxon>Metazoa</taxon>
        <taxon>Ecdysozoa</taxon>
        <taxon>Arthropoda</taxon>
        <taxon>Hexapoda</taxon>
        <taxon>Insecta</taxon>
        <taxon>Pterygota</taxon>
        <taxon>Neoptera</taxon>
        <taxon>Polyneoptera</taxon>
        <taxon>Dictyoptera</taxon>
        <taxon>Blattodea</taxon>
        <taxon>Blattoidea</taxon>
        <taxon>Blattidae</taxon>
        <taxon>Blattinae</taxon>
        <taxon>Periplaneta</taxon>
    </lineage>
</organism>